<dbReference type="PROSITE" id="PS50883">
    <property type="entry name" value="EAL"/>
    <property type="match status" value="1"/>
</dbReference>
<dbReference type="RefSeq" id="WP_344046688.1">
    <property type="nucleotide sequence ID" value="NZ_BAAAPB010000004.1"/>
</dbReference>
<dbReference type="CDD" id="cd01949">
    <property type="entry name" value="GGDEF"/>
    <property type="match status" value="1"/>
</dbReference>
<keyword evidence="1" id="KW-0812">Transmembrane</keyword>
<organism evidence="4 5">
    <name type="scientific">Nocardioides panacihumi</name>
    <dbReference type="NCBI Taxonomy" id="400774"/>
    <lineage>
        <taxon>Bacteria</taxon>
        <taxon>Bacillati</taxon>
        <taxon>Actinomycetota</taxon>
        <taxon>Actinomycetes</taxon>
        <taxon>Propionibacteriales</taxon>
        <taxon>Nocardioidaceae</taxon>
        <taxon>Nocardioides</taxon>
    </lineage>
</organism>
<feature type="transmembrane region" description="Helical" evidence="1">
    <location>
        <begin position="14"/>
        <end position="35"/>
    </location>
</feature>
<dbReference type="PANTHER" id="PTHR44757:SF2">
    <property type="entry name" value="BIOFILM ARCHITECTURE MAINTENANCE PROTEIN MBAA"/>
    <property type="match status" value="1"/>
</dbReference>
<dbReference type="SMART" id="SM00267">
    <property type="entry name" value="GGDEF"/>
    <property type="match status" value="1"/>
</dbReference>
<evidence type="ECO:0008006" key="6">
    <source>
        <dbReference type="Google" id="ProtNLM"/>
    </source>
</evidence>
<feature type="transmembrane region" description="Helical" evidence="1">
    <location>
        <begin position="116"/>
        <end position="136"/>
    </location>
</feature>
<feature type="transmembrane region" description="Helical" evidence="1">
    <location>
        <begin position="186"/>
        <end position="206"/>
    </location>
</feature>
<reference evidence="5" key="1">
    <citation type="journal article" date="2019" name="Int. J. Syst. Evol. Microbiol.">
        <title>The Global Catalogue of Microorganisms (GCM) 10K type strain sequencing project: providing services to taxonomists for standard genome sequencing and annotation.</title>
        <authorList>
            <consortium name="The Broad Institute Genomics Platform"/>
            <consortium name="The Broad Institute Genome Sequencing Center for Infectious Disease"/>
            <person name="Wu L."/>
            <person name="Ma J."/>
        </authorList>
    </citation>
    <scope>NUCLEOTIDE SEQUENCE [LARGE SCALE GENOMIC DNA]</scope>
    <source>
        <strain evidence="5">JCM 15309</strain>
    </source>
</reference>
<dbReference type="Pfam" id="PF00563">
    <property type="entry name" value="EAL"/>
    <property type="match status" value="1"/>
</dbReference>
<evidence type="ECO:0000313" key="4">
    <source>
        <dbReference type="EMBL" id="GAA1969807.1"/>
    </source>
</evidence>
<feature type="transmembrane region" description="Helical" evidence="1">
    <location>
        <begin position="80"/>
        <end position="104"/>
    </location>
</feature>
<dbReference type="CDD" id="cd01948">
    <property type="entry name" value="EAL"/>
    <property type="match status" value="1"/>
</dbReference>
<dbReference type="EMBL" id="BAAAPB010000004">
    <property type="protein sequence ID" value="GAA1969807.1"/>
    <property type="molecule type" value="Genomic_DNA"/>
</dbReference>
<dbReference type="InterPro" id="IPR029787">
    <property type="entry name" value="Nucleotide_cyclase"/>
</dbReference>
<protein>
    <recommendedName>
        <fullName evidence="6">EAL domain-containing protein</fullName>
    </recommendedName>
</protein>
<dbReference type="PANTHER" id="PTHR44757">
    <property type="entry name" value="DIGUANYLATE CYCLASE DGCP"/>
    <property type="match status" value="1"/>
</dbReference>
<keyword evidence="5" id="KW-1185">Reference proteome</keyword>
<proteinExistence type="predicted"/>
<dbReference type="SUPFAM" id="SSF55073">
    <property type="entry name" value="Nucleotide cyclase"/>
    <property type="match status" value="1"/>
</dbReference>
<dbReference type="SMART" id="SM00052">
    <property type="entry name" value="EAL"/>
    <property type="match status" value="1"/>
</dbReference>
<feature type="transmembrane region" description="Helical" evidence="1">
    <location>
        <begin position="148"/>
        <end position="174"/>
    </location>
</feature>
<comment type="caution">
    <text evidence="4">The sequence shown here is derived from an EMBL/GenBank/DDBJ whole genome shotgun (WGS) entry which is preliminary data.</text>
</comment>
<accession>A0ABP5CVU3</accession>
<dbReference type="InterPro" id="IPR043128">
    <property type="entry name" value="Rev_trsase/Diguanyl_cyclase"/>
</dbReference>
<feature type="transmembrane region" description="Helical" evidence="1">
    <location>
        <begin position="212"/>
        <end position="232"/>
    </location>
</feature>
<dbReference type="Proteomes" id="UP001500571">
    <property type="component" value="Unassembled WGS sequence"/>
</dbReference>
<dbReference type="InterPro" id="IPR035919">
    <property type="entry name" value="EAL_sf"/>
</dbReference>
<evidence type="ECO:0000313" key="5">
    <source>
        <dbReference type="Proteomes" id="UP001500571"/>
    </source>
</evidence>
<dbReference type="NCBIfam" id="TIGR00254">
    <property type="entry name" value="GGDEF"/>
    <property type="match status" value="1"/>
</dbReference>
<dbReference type="InterPro" id="IPR052155">
    <property type="entry name" value="Biofilm_reg_signaling"/>
</dbReference>
<evidence type="ECO:0000259" key="3">
    <source>
        <dbReference type="PROSITE" id="PS50887"/>
    </source>
</evidence>
<feature type="domain" description="GGDEF" evidence="3">
    <location>
        <begin position="376"/>
        <end position="507"/>
    </location>
</feature>
<dbReference type="Gene3D" id="3.20.20.450">
    <property type="entry name" value="EAL domain"/>
    <property type="match status" value="1"/>
</dbReference>
<feature type="domain" description="EAL" evidence="2">
    <location>
        <begin position="516"/>
        <end position="768"/>
    </location>
</feature>
<dbReference type="Gene3D" id="3.30.70.270">
    <property type="match status" value="1"/>
</dbReference>
<evidence type="ECO:0000259" key="2">
    <source>
        <dbReference type="PROSITE" id="PS50883"/>
    </source>
</evidence>
<feature type="transmembrane region" description="Helical" evidence="1">
    <location>
        <begin position="42"/>
        <end position="60"/>
    </location>
</feature>
<keyword evidence="1" id="KW-0472">Membrane</keyword>
<dbReference type="PROSITE" id="PS50887">
    <property type="entry name" value="GGDEF"/>
    <property type="match status" value="1"/>
</dbReference>
<dbReference type="Pfam" id="PF00990">
    <property type="entry name" value="GGDEF"/>
    <property type="match status" value="1"/>
</dbReference>
<sequence>MSDTPADTRVTKGLLFNLVICLIGIAVAVGCVVAAVSDTHTVPALMSIGGVALTVVVARFPIVLDRADRGGIEIGFDSTILIFMLCTFHATDALVMWSLGVLATQLAADKRLASRLFNVGVGIIAGALAAVVLTEVRGDSIGTARELAAVALAAAAYFSTDLVLSAVSVTISSGRRFTRNLVQRQTLVAIACFVPFDTLGYLAAVVHRATPWWGLSLLGVPLVTLLVATRAVTRGQENARRLTVLFDAAVRAQTLTTRAEVEAALVDDAGRLLRLSQVAVRSTAPGRSEIGALVEGGRTPTWVIAKALDRARSTSHADEQGLKALAAVAAEALSRLGLTEEMVHIARHDPLTDLPNRGILLDRVTRALETASATERPVGLLFIDLDAFKPINDRYGHEAGDQVLVELAGRLRSCVGDMGTVARLGGDEFAVLFERRRPLEIEVMCDRLLAALREELCVDGHTMSIGASAGIAFASPGDTATGLVRKADLAMYASKVAGKGEVEEYVDTMGRSRLERLELVDDLRRALDRAELDIAYQPIVAVDTGRIVGVEALARWRRGGVAVPPDLFIPTAEDAGLIVELGEQVLATATTDARALRAAVDGPFLLAVNISARQLREPTFVDSVRRAVSAMRGITLVLEVTERQGIDLDPRVLATMEAICAAGAEIAIDDFGVGFSSISYLHDLPVQHIKADATLAQDIDTDERALALLRSVIAMGRTLGFGVVVEGIERESQLAALAADGDDLLAQGFLLHRPMPVSELLVVLATDRLAGTVAAESA</sequence>
<dbReference type="SUPFAM" id="SSF141868">
    <property type="entry name" value="EAL domain-like"/>
    <property type="match status" value="1"/>
</dbReference>
<dbReference type="InterPro" id="IPR001633">
    <property type="entry name" value="EAL_dom"/>
</dbReference>
<dbReference type="InterPro" id="IPR000160">
    <property type="entry name" value="GGDEF_dom"/>
</dbReference>
<keyword evidence="1" id="KW-1133">Transmembrane helix</keyword>
<evidence type="ECO:0000256" key="1">
    <source>
        <dbReference type="SAM" id="Phobius"/>
    </source>
</evidence>
<gene>
    <name evidence="4" type="ORF">GCM10009798_33110</name>
</gene>
<name>A0ABP5CVU3_9ACTN</name>